<dbReference type="EMBL" id="JAGSOG010000107">
    <property type="protein sequence ID" value="MBR7835743.1"/>
    <property type="molecule type" value="Genomic_DNA"/>
</dbReference>
<evidence type="ECO:0000256" key="11">
    <source>
        <dbReference type="ARBA" id="ARBA00022960"/>
    </source>
</evidence>
<feature type="active site" description="Proton donor" evidence="17">
    <location>
        <position position="248"/>
    </location>
</feature>
<feature type="domain" description="FAD-binding PCMH-type" evidence="18">
    <location>
        <begin position="27"/>
        <end position="192"/>
    </location>
</feature>
<dbReference type="InterPro" id="IPR036318">
    <property type="entry name" value="FAD-bd_PCMH-like_sf"/>
</dbReference>
<keyword evidence="14 17" id="KW-0131">Cell cycle</keyword>
<dbReference type="GO" id="GO:0009252">
    <property type="term" value="P:peptidoglycan biosynthetic process"/>
    <property type="evidence" value="ECO:0007669"/>
    <property type="project" value="UniProtKB-UniRule"/>
</dbReference>
<dbReference type="GO" id="GO:0051301">
    <property type="term" value="P:cell division"/>
    <property type="evidence" value="ECO:0007669"/>
    <property type="project" value="UniProtKB-KW"/>
</dbReference>
<dbReference type="GO" id="GO:0071949">
    <property type="term" value="F:FAD binding"/>
    <property type="evidence" value="ECO:0007669"/>
    <property type="project" value="InterPro"/>
</dbReference>
<dbReference type="SUPFAM" id="SSF56194">
    <property type="entry name" value="Uridine diphospho-N-Acetylenolpyruvylglucosamine reductase, MurB, C-terminal domain"/>
    <property type="match status" value="1"/>
</dbReference>
<keyword evidence="15 17" id="KW-0961">Cell wall biogenesis/degradation</keyword>
<evidence type="ECO:0000256" key="14">
    <source>
        <dbReference type="ARBA" id="ARBA00023306"/>
    </source>
</evidence>
<dbReference type="GO" id="GO:0071555">
    <property type="term" value="P:cell wall organization"/>
    <property type="evidence" value="ECO:0007669"/>
    <property type="project" value="UniProtKB-KW"/>
</dbReference>
<evidence type="ECO:0000256" key="9">
    <source>
        <dbReference type="ARBA" id="ARBA00022827"/>
    </source>
</evidence>
<dbReference type="Gene3D" id="3.90.78.10">
    <property type="entry name" value="UDP-N-acetylenolpyruvoylglucosamine reductase, C-terminal domain"/>
    <property type="match status" value="1"/>
</dbReference>
<keyword evidence="6 17" id="KW-0963">Cytoplasm</keyword>
<comment type="caution">
    <text evidence="19">The sequence shown here is derived from an EMBL/GenBank/DDBJ whole genome shotgun (WGS) entry which is preliminary data.</text>
</comment>
<protein>
    <recommendedName>
        <fullName evidence="17">UDP-N-acetylenolpyruvoylglucosamine reductase</fullName>
        <ecNumber evidence="17">1.3.1.98</ecNumber>
    </recommendedName>
    <alternativeName>
        <fullName evidence="17">UDP-N-acetylmuramate dehydrogenase</fullName>
    </alternativeName>
</protein>
<dbReference type="InterPro" id="IPR006094">
    <property type="entry name" value="Oxid_FAD_bind_N"/>
</dbReference>
<comment type="catalytic activity">
    <reaction evidence="16 17">
        <text>UDP-N-acetyl-alpha-D-muramate + NADP(+) = UDP-N-acetyl-3-O-(1-carboxyvinyl)-alpha-D-glucosamine + NADPH + H(+)</text>
        <dbReference type="Rhea" id="RHEA:12248"/>
        <dbReference type="ChEBI" id="CHEBI:15378"/>
        <dbReference type="ChEBI" id="CHEBI:57783"/>
        <dbReference type="ChEBI" id="CHEBI:58349"/>
        <dbReference type="ChEBI" id="CHEBI:68483"/>
        <dbReference type="ChEBI" id="CHEBI:70757"/>
        <dbReference type="EC" id="1.3.1.98"/>
    </reaction>
</comment>
<dbReference type="PANTHER" id="PTHR21071:SF4">
    <property type="entry name" value="UDP-N-ACETYLENOLPYRUVOYLGLUCOSAMINE REDUCTASE"/>
    <property type="match status" value="1"/>
</dbReference>
<keyword evidence="7 17" id="KW-0132">Cell division</keyword>
<name>A0A941ESM8_9ACTN</name>
<evidence type="ECO:0000259" key="18">
    <source>
        <dbReference type="PROSITE" id="PS51387"/>
    </source>
</evidence>
<evidence type="ECO:0000256" key="16">
    <source>
        <dbReference type="ARBA" id="ARBA00048914"/>
    </source>
</evidence>
<dbReference type="GO" id="GO:0005829">
    <property type="term" value="C:cytosol"/>
    <property type="evidence" value="ECO:0007669"/>
    <property type="project" value="TreeGrafter"/>
</dbReference>
<evidence type="ECO:0000256" key="6">
    <source>
        <dbReference type="ARBA" id="ARBA00022490"/>
    </source>
</evidence>
<organism evidence="19 20">
    <name type="scientific">Actinospica durhamensis</name>
    <dbReference type="NCBI Taxonomy" id="1508375"/>
    <lineage>
        <taxon>Bacteria</taxon>
        <taxon>Bacillati</taxon>
        <taxon>Actinomycetota</taxon>
        <taxon>Actinomycetes</taxon>
        <taxon>Catenulisporales</taxon>
        <taxon>Actinospicaceae</taxon>
        <taxon>Actinospica</taxon>
    </lineage>
</organism>
<evidence type="ECO:0000256" key="8">
    <source>
        <dbReference type="ARBA" id="ARBA00022630"/>
    </source>
</evidence>
<keyword evidence="9 17" id="KW-0274">FAD</keyword>
<reference evidence="19" key="1">
    <citation type="submission" date="2021-04" db="EMBL/GenBank/DDBJ databases">
        <title>Genome based classification of Actinospica acidithermotolerans sp. nov., an actinobacterium isolated from an Indonesian hot spring.</title>
        <authorList>
            <person name="Kusuma A.B."/>
            <person name="Putra K.E."/>
            <person name="Nafisah S."/>
            <person name="Loh J."/>
            <person name="Nouioui I."/>
            <person name="Goodfellow M."/>
        </authorList>
    </citation>
    <scope>NUCLEOTIDE SEQUENCE</scope>
    <source>
        <strain evidence="19">CSCA 57</strain>
    </source>
</reference>
<dbReference type="RefSeq" id="WP_212530233.1">
    <property type="nucleotide sequence ID" value="NZ_JAGSOG010000107.1"/>
</dbReference>
<dbReference type="HAMAP" id="MF_00037">
    <property type="entry name" value="MurB"/>
    <property type="match status" value="1"/>
</dbReference>
<dbReference type="GO" id="GO:0008360">
    <property type="term" value="P:regulation of cell shape"/>
    <property type="evidence" value="ECO:0007669"/>
    <property type="project" value="UniProtKB-KW"/>
</dbReference>
<dbReference type="Gene3D" id="3.30.43.10">
    <property type="entry name" value="Uridine Diphospho-n-acetylenolpyruvylglucosamine Reductase, domain 2"/>
    <property type="match status" value="1"/>
</dbReference>
<evidence type="ECO:0000256" key="3">
    <source>
        <dbReference type="ARBA" id="ARBA00004496"/>
    </source>
</evidence>
<dbReference type="InterPro" id="IPR016169">
    <property type="entry name" value="FAD-bd_PCMH_sub2"/>
</dbReference>
<evidence type="ECO:0000256" key="15">
    <source>
        <dbReference type="ARBA" id="ARBA00023316"/>
    </source>
</evidence>
<dbReference type="InterPro" id="IPR036635">
    <property type="entry name" value="MurB_C_sf"/>
</dbReference>
<dbReference type="Proteomes" id="UP000675781">
    <property type="component" value="Unassembled WGS sequence"/>
</dbReference>
<evidence type="ECO:0000256" key="12">
    <source>
        <dbReference type="ARBA" id="ARBA00022984"/>
    </source>
</evidence>
<dbReference type="SUPFAM" id="SSF56176">
    <property type="entry name" value="FAD-binding/transporter-associated domain-like"/>
    <property type="match status" value="1"/>
</dbReference>
<keyword evidence="8 17" id="KW-0285">Flavoprotein</keyword>
<evidence type="ECO:0000256" key="13">
    <source>
        <dbReference type="ARBA" id="ARBA00023002"/>
    </source>
</evidence>
<proteinExistence type="inferred from homology"/>
<evidence type="ECO:0000256" key="5">
    <source>
        <dbReference type="ARBA" id="ARBA00010485"/>
    </source>
</evidence>
<dbReference type="NCBIfam" id="NF010478">
    <property type="entry name" value="PRK13903.1"/>
    <property type="match status" value="1"/>
</dbReference>
<comment type="function">
    <text evidence="2 17">Cell wall formation.</text>
</comment>
<comment type="pathway">
    <text evidence="4 17">Cell wall biogenesis; peptidoglycan biosynthesis.</text>
</comment>
<dbReference type="EC" id="1.3.1.98" evidence="17"/>
<evidence type="ECO:0000256" key="2">
    <source>
        <dbReference type="ARBA" id="ARBA00003921"/>
    </source>
</evidence>
<keyword evidence="12 17" id="KW-0573">Peptidoglycan synthesis</keyword>
<evidence type="ECO:0000313" key="19">
    <source>
        <dbReference type="EMBL" id="MBR7835743.1"/>
    </source>
</evidence>
<comment type="cofactor">
    <cofactor evidence="1 17">
        <name>FAD</name>
        <dbReference type="ChEBI" id="CHEBI:57692"/>
    </cofactor>
</comment>
<keyword evidence="11 17" id="KW-0133">Cell shape</keyword>
<feature type="active site" evidence="17">
    <location>
        <position position="170"/>
    </location>
</feature>
<dbReference type="NCBIfam" id="TIGR00179">
    <property type="entry name" value="murB"/>
    <property type="match status" value="1"/>
</dbReference>
<evidence type="ECO:0000256" key="17">
    <source>
        <dbReference type="HAMAP-Rule" id="MF_00037"/>
    </source>
</evidence>
<feature type="active site" evidence="17">
    <location>
        <position position="347"/>
    </location>
</feature>
<dbReference type="InterPro" id="IPR016167">
    <property type="entry name" value="FAD-bd_PCMH_sub1"/>
</dbReference>
<dbReference type="PROSITE" id="PS51387">
    <property type="entry name" value="FAD_PCMH"/>
    <property type="match status" value="1"/>
</dbReference>
<evidence type="ECO:0000256" key="7">
    <source>
        <dbReference type="ARBA" id="ARBA00022618"/>
    </source>
</evidence>
<gene>
    <name evidence="17" type="primary">murB</name>
    <name evidence="19" type="ORF">KDL01_20880</name>
</gene>
<dbReference type="PANTHER" id="PTHR21071">
    <property type="entry name" value="UDP-N-ACETYLENOLPYRUVOYLGLUCOSAMINE REDUCTASE"/>
    <property type="match status" value="1"/>
</dbReference>
<evidence type="ECO:0000256" key="10">
    <source>
        <dbReference type="ARBA" id="ARBA00022857"/>
    </source>
</evidence>
<keyword evidence="10 17" id="KW-0521">NADP</keyword>
<dbReference type="AlphaFoldDB" id="A0A941ESM8"/>
<dbReference type="InterPro" id="IPR016166">
    <property type="entry name" value="FAD-bd_PCMH"/>
</dbReference>
<dbReference type="GO" id="GO:0008762">
    <property type="term" value="F:UDP-N-acetylmuramate dehydrogenase activity"/>
    <property type="evidence" value="ECO:0007669"/>
    <property type="project" value="UniProtKB-UniRule"/>
</dbReference>
<dbReference type="Pfam" id="PF02873">
    <property type="entry name" value="MurB_C"/>
    <property type="match status" value="1"/>
</dbReference>
<accession>A0A941ESM8</accession>
<evidence type="ECO:0000256" key="4">
    <source>
        <dbReference type="ARBA" id="ARBA00004752"/>
    </source>
</evidence>
<dbReference type="Pfam" id="PF01565">
    <property type="entry name" value="FAD_binding_4"/>
    <property type="match status" value="1"/>
</dbReference>
<dbReference type="InterPro" id="IPR011601">
    <property type="entry name" value="MurB_C"/>
</dbReference>
<dbReference type="Gene3D" id="3.30.465.10">
    <property type="match status" value="1"/>
</dbReference>
<comment type="similarity">
    <text evidence="5 17">Belongs to the MurB family.</text>
</comment>
<evidence type="ECO:0000256" key="1">
    <source>
        <dbReference type="ARBA" id="ARBA00001974"/>
    </source>
</evidence>
<comment type="subcellular location">
    <subcellularLocation>
        <location evidence="3 17">Cytoplasm</location>
    </subcellularLocation>
</comment>
<dbReference type="InterPro" id="IPR003170">
    <property type="entry name" value="MurB"/>
</dbReference>
<sequence>MTETIAAVAGGGWRHGVSLAECTTLRLGGPAGHYFEADSEQTLIAALRDARGHGEDVLVLGGGSNLVVADEGFPGSVIKVGLKGISLRDGLLSVAAGEVWDEVVARSVAEGLAGIECLSGIPGLAGATPIQNVGAYGQSVDQAVVLVDAYDRVADGMAVLDNGDCAFSYRHSAFKGSDRYVVTAVHFQLEDLGGLSKPVGFKDVADALGIEVGAQAPLAEVREAVLAQRRRRGMLLDEADHDTWSAGSFFTNPVLTPDQHAEFERRCAGERPAAWPEADGRVKISAAWLIEHAGFGRGYGAGPATLSTKHTLALTNRGGASTGDLLKLAAEVRDGVHARFGVTLVPEPVFAGPVAW</sequence>
<evidence type="ECO:0000313" key="20">
    <source>
        <dbReference type="Proteomes" id="UP000675781"/>
    </source>
</evidence>
<keyword evidence="13 17" id="KW-0560">Oxidoreductase</keyword>
<keyword evidence="20" id="KW-1185">Reference proteome</keyword>